<evidence type="ECO:0008006" key="3">
    <source>
        <dbReference type="Google" id="ProtNLM"/>
    </source>
</evidence>
<organism evidence="1 2">
    <name type="scientific">Caerostris darwini</name>
    <dbReference type="NCBI Taxonomy" id="1538125"/>
    <lineage>
        <taxon>Eukaryota</taxon>
        <taxon>Metazoa</taxon>
        <taxon>Ecdysozoa</taxon>
        <taxon>Arthropoda</taxon>
        <taxon>Chelicerata</taxon>
        <taxon>Arachnida</taxon>
        <taxon>Araneae</taxon>
        <taxon>Araneomorphae</taxon>
        <taxon>Entelegynae</taxon>
        <taxon>Araneoidea</taxon>
        <taxon>Araneidae</taxon>
        <taxon>Caerostris</taxon>
    </lineage>
</organism>
<reference evidence="1 2" key="1">
    <citation type="submission" date="2021-06" db="EMBL/GenBank/DDBJ databases">
        <title>Caerostris darwini draft genome.</title>
        <authorList>
            <person name="Kono N."/>
            <person name="Arakawa K."/>
        </authorList>
    </citation>
    <scope>NUCLEOTIDE SEQUENCE [LARGE SCALE GENOMIC DNA]</scope>
</reference>
<proteinExistence type="predicted"/>
<dbReference type="Proteomes" id="UP001054837">
    <property type="component" value="Unassembled WGS sequence"/>
</dbReference>
<name>A0AAV4VEX7_9ARAC</name>
<comment type="caution">
    <text evidence="1">The sequence shown here is derived from an EMBL/GenBank/DDBJ whole genome shotgun (WGS) entry which is preliminary data.</text>
</comment>
<sequence>MQLQKCWRKDFGKRMVVVGDSKSSHSFAYPHFLKYRFEKVSEGCKAKKPRDAAPQNHFERKFKFFREKLAKFFFLPSFKVSHKPLRFEPVSFRRFCYCFR</sequence>
<dbReference type="AlphaFoldDB" id="A0AAV4VEX7"/>
<protein>
    <recommendedName>
        <fullName evidence="3">Maturase K</fullName>
    </recommendedName>
</protein>
<keyword evidence="2" id="KW-1185">Reference proteome</keyword>
<accession>A0AAV4VEX7</accession>
<gene>
    <name evidence="1" type="ORF">CDAR_543701</name>
</gene>
<evidence type="ECO:0000313" key="2">
    <source>
        <dbReference type="Proteomes" id="UP001054837"/>
    </source>
</evidence>
<dbReference type="EMBL" id="BPLQ01012914">
    <property type="protein sequence ID" value="GIY68682.1"/>
    <property type="molecule type" value="Genomic_DNA"/>
</dbReference>
<evidence type="ECO:0000313" key="1">
    <source>
        <dbReference type="EMBL" id="GIY68682.1"/>
    </source>
</evidence>